<dbReference type="Proteomes" id="UP000521943">
    <property type="component" value="Unassembled WGS sequence"/>
</dbReference>
<evidence type="ECO:0000313" key="2">
    <source>
        <dbReference type="EMBL" id="KAF6753703.1"/>
    </source>
</evidence>
<feature type="compositionally biased region" description="Basic and acidic residues" evidence="1">
    <location>
        <begin position="50"/>
        <end position="66"/>
    </location>
</feature>
<feature type="compositionally biased region" description="Polar residues" evidence="1">
    <location>
        <begin position="161"/>
        <end position="171"/>
    </location>
</feature>
<comment type="caution">
    <text evidence="2">The sequence shown here is derived from an EMBL/GenBank/DDBJ whole genome shotgun (WGS) entry which is preliminary data.</text>
</comment>
<dbReference type="OrthoDB" id="3066747at2759"/>
<feature type="region of interest" description="Disordered" evidence="1">
    <location>
        <begin position="48"/>
        <end position="326"/>
    </location>
</feature>
<reference evidence="2 3" key="1">
    <citation type="submission" date="2020-07" db="EMBL/GenBank/DDBJ databases">
        <title>Comparative genomics of pyrophilous fungi reveals a link between fire events and developmental genes.</title>
        <authorList>
            <consortium name="DOE Joint Genome Institute"/>
            <person name="Steindorff A.S."/>
            <person name="Carver A."/>
            <person name="Calhoun S."/>
            <person name="Stillman K."/>
            <person name="Liu H."/>
            <person name="Lipzen A."/>
            <person name="Pangilinan J."/>
            <person name="Labutti K."/>
            <person name="Bruns T.D."/>
            <person name="Grigoriev I.V."/>
        </authorList>
    </citation>
    <scope>NUCLEOTIDE SEQUENCE [LARGE SCALE GENOMIC DNA]</scope>
    <source>
        <strain evidence="2 3">CBS 144469</strain>
    </source>
</reference>
<feature type="compositionally biased region" description="Polar residues" evidence="1">
    <location>
        <begin position="219"/>
        <end position="231"/>
    </location>
</feature>
<sequence>MAAVLGMIPLPPRLTLRDRQLQVAVRVARTFVHSRIKLSSSPPLLRYHRGLNEKAPERHRALRPDGRTSSGSKRKLSELYDTLDPTEHVLDFRNPPPPQGREPLRGFPRRRISRGESTYSRQGTPESHATGVQSYRSHVSESESPRSILNADTDTGVEMGSSASRQRSLSEQGLLFSAAAGPSQRPGRSTSSDSGYHHRRSPPTEPSQSRPSVFKFSARSENPQPLISSNPTTTPTTTKTTATTTTMTEGGDVSGSGGPSSTRAVRSRVESHDSRDEDELMEGRVPSLDPDADDEPGVVHGSSSSTYPSSMAAPNSTPIRFREPLTADSRQDRRVVKGGVAVIQVKWDSDRKRRQGYFAPDAGSEKSRFRHYSKDDCCFDG</sequence>
<accession>A0A8H6HV04</accession>
<evidence type="ECO:0000313" key="3">
    <source>
        <dbReference type="Proteomes" id="UP000521943"/>
    </source>
</evidence>
<name>A0A8H6HV04_9AGAR</name>
<organism evidence="2 3">
    <name type="scientific">Ephemerocybe angulata</name>
    <dbReference type="NCBI Taxonomy" id="980116"/>
    <lineage>
        <taxon>Eukaryota</taxon>
        <taxon>Fungi</taxon>
        <taxon>Dikarya</taxon>
        <taxon>Basidiomycota</taxon>
        <taxon>Agaricomycotina</taxon>
        <taxon>Agaricomycetes</taxon>
        <taxon>Agaricomycetidae</taxon>
        <taxon>Agaricales</taxon>
        <taxon>Agaricineae</taxon>
        <taxon>Psathyrellaceae</taxon>
        <taxon>Ephemerocybe</taxon>
    </lineage>
</organism>
<protein>
    <submittedName>
        <fullName evidence="2">Uncharacterized protein</fullName>
    </submittedName>
</protein>
<feature type="compositionally biased region" description="Polar residues" evidence="1">
    <location>
        <begin position="115"/>
        <end position="137"/>
    </location>
</feature>
<gene>
    <name evidence="2" type="ORF">DFP72DRAFT_401930</name>
</gene>
<keyword evidence="3" id="KW-1185">Reference proteome</keyword>
<dbReference type="AlphaFoldDB" id="A0A8H6HV04"/>
<proteinExistence type="predicted"/>
<dbReference type="EMBL" id="JACGCI010000038">
    <property type="protein sequence ID" value="KAF6753703.1"/>
    <property type="molecule type" value="Genomic_DNA"/>
</dbReference>
<evidence type="ECO:0000256" key="1">
    <source>
        <dbReference type="SAM" id="MobiDB-lite"/>
    </source>
</evidence>
<feature type="compositionally biased region" description="Low complexity" evidence="1">
    <location>
        <begin position="232"/>
        <end position="251"/>
    </location>
</feature>